<dbReference type="PANTHER" id="PTHR31458">
    <property type="entry name" value="POLYGALACTURONASE 1 BETA-LIKE PROTEIN 2"/>
    <property type="match status" value="1"/>
</dbReference>
<keyword evidence="3" id="KW-0134">Cell wall</keyword>
<dbReference type="AlphaFoldDB" id="A0AA88DHS0"/>
<name>A0AA88DHS0_FICCA</name>
<dbReference type="InterPro" id="IPR004873">
    <property type="entry name" value="BURP_dom"/>
</dbReference>
<gene>
    <name evidence="9" type="ORF">TIFTF001_010840</name>
</gene>
<dbReference type="Proteomes" id="UP001187192">
    <property type="component" value="Unassembled WGS sequence"/>
</dbReference>
<accession>A0AA88DHS0</accession>
<comment type="caution">
    <text evidence="9">The sequence shown here is derived from an EMBL/GenBank/DDBJ whole genome shotgun (WGS) entry which is preliminary data.</text>
</comment>
<evidence type="ECO:0000256" key="1">
    <source>
        <dbReference type="ARBA" id="ARBA00004191"/>
    </source>
</evidence>
<evidence type="ECO:0000256" key="4">
    <source>
        <dbReference type="ARBA" id="ARBA00022523"/>
    </source>
</evidence>
<keyword evidence="4" id="KW-0052">Apoplast</keyword>
<dbReference type="EMBL" id="BTGU01000013">
    <property type="protein sequence ID" value="GMN41619.1"/>
    <property type="molecule type" value="Genomic_DNA"/>
</dbReference>
<evidence type="ECO:0000256" key="7">
    <source>
        <dbReference type="SAM" id="SignalP"/>
    </source>
</evidence>
<evidence type="ECO:0000313" key="9">
    <source>
        <dbReference type="EMBL" id="GMN41619.1"/>
    </source>
</evidence>
<evidence type="ECO:0000256" key="5">
    <source>
        <dbReference type="ARBA" id="ARBA00022729"/>
    </source>
</evidence>
<protein>
    <recommendedName>
        <fullName evidence="8">BURP domain-containing protein</fullName>
    </recommendedName>
</protein>
<evidence type="ECO:0000256" key="6">
    <source>
        <dbReference type="ARBA" id="ARBA00023180"/>
    </source>
</evidence>
<dbReference type="SMART" id="SM01045">
    <property type="entry name" value="BURP"/>
    <property type="match status" value="1"/>
</dbReference>
<dbReference type="InterPro" id="IPR051897">
    <property type="entry name" value="PG-associated_BURP"/>
</dbReference>
<evidence type="ECO:0000313" key="10">
    <source>
        <dbReference type="Proteomes" id="UP001187192"/>
    </source>
</evidence>
<keyword evidence="3" id="KW-0964">Secreted</keyword>
<feature type="domain" description="BURP" evidence="8">
    <location>
        <begin position="393"/>
        <end position="546"/>
    </location>
</feature>
<organism evidence="9 10">
    <name type="scientific">Ficus carica</name>
    <name type="common">Common fig</name>
    <dbReference type="NCBI Taxonomy" id="3494"/>
    <lineage>
        <taxon>Eukaryota</taxon>
        <taxon>Viridiplantae</taxon>
        <taxon>Streptophyta</taxon>
        <taxon>Embryophyta</taxon>
        <taxon>Tracheophyta</taxon>
        <taxon>Spermatophyta</taxon>
        <taxon>Magnoliopsida</taxon>
        <taxon>eudicotyledons</taxon>
        <taxon>Gunneridae</taxon>
        <taxon>Pentapetalae</taxon>
        <taxon>rosids</taxon>
        <taxon>fabids</taxon>
        <taxon>Rosales</taxon>
        <taxon>Moraceae</taxon>
        <taxon>Ficeae</taxon>
        <taxon>Ficus</taxon>
    </lineage>
</organism>
<comment type="subcellular location">
    <subcellularLocation>
        <location evidence="1">Secreted</location>
        <location evidence="1">Cell wall</location>
    </subcellularLocation>
    <subcellularLocation>
        <location evidence="2">Secreted</location>
        <location evidence="2">Extracellular space</location>
        <location evidence="2">Apoplast</location>
    </subcellularLocation>
</comment>
<reference evidence="9" key="1">
    <citation type="submission" date="2023-07" db="EMBL/GenBank/DDBJ databases">
        <title>draft genome sequence of fig (Ficus carica).</title>
        <authorList>
            <person name="Takahashi T."/>
            <person name="Nishimura K."/>
        </authorList>
    </citation>
    <scope>NUCLEOTIDE SEQUENCE</scope>
</reference>
<proteinExistence type="predicted"/>
<dbReference type="GO" id="GO:0048046">
    <property type="term" value="C:apoplast"/>
    <property type="evidence" value="ECO:0007669"/>
    <property type="project" value="UniProtKB-SubCell"/>
</dbReference>
<sequence>MKRRQTSILTLLLSVVVLFSALNVALGGGAGKENSPFSPKAHLVRYWNNNVQNNLIKNPSSFLLSKASPLGAVESAVFAKLAAENSLSTRLPEFCSSAHLLCFPELGLSLEKHDMDSSFSSYNSKNFTNYGSERHGGADSFDSYNGDSFQVDSFRRSTKGSGDFKKYADSANVPLLRFTTYSDRSGGRKQTFKSYSDSGNFVNQVFSSYSKNSDGAADDFTSHANGANIMGTGFTGYGESRNRGKDSFTSYGKDNSLGRTILNSYGDGGDAEVEEFKSYRDDSNQGDDSFQSYAKNSKNEIVNFANYGNATMPVYFGQDNFTSYGQASSTGQSIGFEVYGDVNQFKEHTKDKKGVTFATYQVTSDTETTPATSSSRAAVSGSLVKSRVERGKFFRESLLKPGVVMPMPDIRDKMPKRSFLPPAISSKLLFLSSKIAELKKIFRAGDGSEMENMMADTLEECNRAPSKGETKRCVSSAEDMIDFATSGLGHNIVLRSTENVSGSKKEIMIPEVKGINGGKATLSVSCHQSLFPYLVYYCHSVPKVRV</sequence>
<keyword evidence="5 7" id="KW-0732">Signal</keyword>
<dbReference type="PROSITE" id="PS51277">
    <property type="entry name" value="BURP"/>
    <property type="match status" value="1"/>
</dbReference>
<evidence type="ECO:0000259" key="8">
    <source>
        <dbReference type="PROSITE" id="PS51277"/>
    </source>
</evidence>
<feature type="signal peptide" evidence="7">
    <location>
        <begin position="1"/>
        <end position="27"/>
    </location>
</feature>
<dbReference type="Pfam" id="PF03181">
    <property type="entry name" value="BURP"/>
    <property type="match status" value="1"/>
</dbReference>
<keyword evidence="6" id="KW-0325">Glycoprotein</keyword>
<dbReference type="PANTHER" id="PTHR31458:SF2">
    <property type="entry name" value="POLYGALACTURONASE 1 BETA-LIKE PROTEIN 2"/>
    <property type="match status" value="1"/>
</dbReference>
<feature type="chain" id="PRO_5041651314" description="BURP domain-containing protein" evidence="7">
    <location>
        <begin position="28"/>
        <end position="546"/>
    </location>
</feature>
<evidence type="ECO:0000256" key="3">
    <source>
        <dbReference type="ARBA" id="ARBA00022512"/>
    </source>
</evidence>
<evidence type="ECO:0000256" key="2">
    <source>
        <dbReference type="ARBA" id="ARBA00004271"/>
    </source>
</evidence>
<keyword evidence="10" id="KW-1185">Reference proteome</keyword>